<evidence type="ECO:0000313" key="3">
    <source>
        <dbReference type="Proteomes" id="UP000314294"/>
    </source>
</evidence>
<dbReference type="EMBL" id="SRLO01017142">
    <property type="protein sequence ID" value="TNN23858.1"/>
    <property type="molecule type" value="Genomic_DNA"/>
</dbReference>
<reference evidence="2 3" key="1">
    <citation type="submission" date="2019-03" db="EMBL/GenBank/DDBJ databases">
        <title>First draft genome of Liparis tanakae, snailfish: a comprehensive survey of snailfish specific genes.</title>
        <authorList>
            <person name="Kim W."/>
            <person name="Song I."/>
            <person name="Jeong J.-H."/>
            <person name="Kim D."/>
            <person name="Kim S."/>
            <person name="Ryu S."/>
            <person name="Song J.Y."/>
            <person name="Lee S.K."/>
        </authorList>
    </citation>
    <scope>NUCLEOTIDE SEQUENCE [LARGE SCALE GENOMIC DNA]</scope>
    <source>
        <tissue evidence="2">Muscle</tissue>
    </source>
</reference>
<gene>
    <name evidence="2" type="ORF">EYF80_066020</name>
</gene>
<proteinExistence type="predicted"/>
<feature type="region of interest" description="Disordered" evidence="1">
    <location>
        <begin position="1"/>
        <end position="25"/>
    </location>
</feature>
<evidence type="ECO:0000313" key="2">
    <source>
        <dbReference type="EMBL" id="TNN23858.1"/>
    </source>
</evidence>
<name>A0A4Z2E4Z9_9TELE</name>
<comment type="caution">
    <text evidence="2">The sequence shown here is derived from an EMBL/GenBank/DDBJ whole genome shotgun (WGS) entry which is preliminary data.</text>
</comment>
<accession>A0A4Z2E4Z9</accession>
<organism evidence="2 3">
    <name type="scientific">Liparis tanakae</name>
    <name type="common">Tanaka's snailfish</name>
    <dbReference type="NCBI Taxonomy" id="230148"/>
    <lineage>
        <taxon>Eukaryota</taxon>
        <taxon>Metazoa</taxon>
        <taxon>Chordata</taxon>
        <taxon>Craniata</taxon>
        <taxon>Vertebrata</taxon>
        <taxon>Euteleostomi</taxon>
        <taxon>Actinopterygii</taxon>
        <taxon>Neopterygii</taxon>
        <taxon>Teleostei</taxon>
        <taxon>Neoteleostei</taxon>
        <taxon>Acanthomorphata</taxon>
        <taxon>Eupercaria</taxon>
        <taxon>Perciformes</taxon>
        <taxon>Cottioidei</taxon>
        <taxon>Cottales</taxon>
        <taxon>Liparidae</taxon>
        <taxon>Liparis</taxon>
    </lineage>
</organism>
<dbReference type="AlphaFoldDB" id="A0A4Z2E4Z9"/>
<protein>
    <submittedName>
        <fullName evidence="2">Uncharacterized protein</fullName>
    </submittedName>
</protein>
<dbReference type="Proteomes" id="UP000314294">
    <property type="component" value="Unassembled WGS sequence"/>
</dbReference>
<keyword evidence="3" id="KW-1185">Reference proteome</keyword>
<sequence>MGSGSKSPRRSSLEVEVGVGRPERPSDGLGFSWLAVPEDFEGTDAGVTPRQSMFAFQIGVRPKRAGASHERPFILCAMLLALDSLPTHTHTHTHTITTSAKRVYACA</sequence>
<evidence type="ECO:0000256" key="1">
    <source>
        <dbReference type="SAM" id="MobiDB-lite"/>
    </source>
</evidence>